<accession>S2JSU4</accession>
<keyword evidence="3" id="KW-1185">Reference proteome</keyword>
<name>S2JSU4_MUCC1</name>
<evidence type="ECO:0000313" key="3">
    <source>
        <dbReference type="Proteomes" id="UP000014254"/>
    </source>
</evidence>
<dbReference type="InParanoid" id="S2JSU4"/>
<reference evidence="3" key="1">
    <citation type="submission" date="2013-05" db="EMBL/GenBank/DDBJ databases">
        <title>The Genome sequence of Mucor circinelloides f. circinelloides 1006PhL.</title>
        <authorList>
            <consortium name="The Broad Institute Genomics Platform"/>
            <person name="Cuomo C."/>
            <person name="Earl A."/>
            <person name="Findley K."/>
            <person name="Lee S.C."/>
            <person name="Walker B."/>
            <person name="Young S."/>
            <person name="Zeng Q."/>
            <person name="Gargeya S."/>
            <person name="Fitzgerald M."/>
            <person name="Haas B."/>
            <person name="Abouelleil A."/>
            <person name="Allen A.W."/>
            <person name="Alvarado L."/>
            <person name="Arachchi H.M."/>
            <person name="Berlin A.M."/>
            <person name="Chapman S.B."/>
            <person name="Gainer-Dewar J."/>
            <person name="Goldberg J."/>
            <person name="Griggs A."/>
            <person name="Gujja S."/>
            <person name="Hansen M."/>
            <person name="Howarth C."/>
            <person name="Imamovic A."/>
            <person name="Ireland A."/>
            <person name="Larimer J."/>
            <person name="McCowan C."/>
            <person name="Murphy C."/>
            <person name="Pearson M."/>
            <person name="Poon T.W."/>
            <person name="Priest M."/>
            <person name="Roberts A."/>
            <person name="Saif S."/>
            <person name="Shea T."/>
            <person name="Sisk P."/>
            <person name="Sykes S."/>
            <person name="Wortman J."/>
            <person name="Nusbaum C."/>
            <person name="Birren B."/>
        </authorList>
    </citation>
    <scope>NUCLEOTIDE SEQUENCE [LARGE SCALE GENOMIC DNA]</scope>
    <source>
        <strain evidence="3">1006PhL</strain>
    </source>
</reference>
<proteinExistence type="predicted"/>
<keyword evidence="1" id="KW-0472">Membrane</keyword>
<evidence type="ECO:0000256" key="1">
    <source>
        <dbReference type="SAM" id="Phobius"/>
    </source>
</evidence>
<dbReference type="EMBL" id="KE123908">
    <property type="protein sequence ID" value="EPB91547.1"/>
    <property type="molecule type" value="Genomic_DNA"/>
</dbReference>
<sequence length="55" mass="6234">MSLKKCCFLVGTMFVASALTLYLLTFTVFTLWQRLLLIIMGPKMIVPPYCIAMSN</sequence>
<keyword evidence="1" id="KW-0812">Transmembrane</keyword>
<keyword evidence="1" id="KW-1133">Transmembrane helix</keyword>
<dbReference type="VEuPathDB" id="FungiDB:HMPREF1544_01678"/>
<feature type="transmembrane region" description="Helical" evidence="1">
    <location>
        <begin position="7"/>
        <end position="29"/>
    </location>
</feature>
<dbReference type="Proteomes" id="UP000014254">
    <property type="component" value="Unassembled WGS sequence"/>
</dbReference>
<protein>
    <submittedName>
        <fullName evidence="2">Uncharacterized protein</fullName>
    </submittedName>
</protein>
<gene>
    <name evidence="2" type="ORF">HMPREF1544_01678</name>
</gene>
<dbReference type="AlphaFoldDB" id="S2JSU4"/>
<evidence type="ECO:0000313" key="2">
    <source>
        <dbReference type="EMBL" id="EPB91547.1"/>
    </source>
</evidence>
<organism evidence="2 3">
    <name type="scientific">Mucor circinelloides f. circinelloides (strain 1006PhL)</name>
    <name type="common">Mucormycosis agent</name>
    <name type="synonym">Calyptromyces circinelloides</name>
    <dbReference type="NCBI Taxonomy" id="1220926"/>
    <lineage>
        <taxon>Eukaryota</taxon>
        <taxon>Fungi</taxon>
        <taxon>Fungi incertae sedis</taxon>
        <taxon>Mucoromycota</taxon>
        <taxon>Mucoromycotina</taxon>
        <taxon>Mucoromycetes</taxon>
        <taxon>Mucorales</taxon>
        <taxon>Mucorineae</taxon>
        <taxon>Mucoraceae</taxon>
        <taxon>Mucor</taxon>
    </lineage>
</organism>